<dbReference type="AlphaFoldDB" id="H1Y8F7"/>
<dbReference type="EMBL" id="CM001403">
    <property type="protein sequence ID" value="EHQ25875.1"/>
    <property type="molecule type" value="Genomic_DNA"/>
</dbReference>
<dbReference type="STRING" id="714943.Mucpa_1720"/>
<proteinExistence type="predicted"/>
<dbReference type="SUPFAM" id="SSF51695">
    <property type="entry name" value="PLC-like phosphodiesterases"/>
    <property type="match status" value="1"/>
</dbReference>
<dbReference type="Proteomes" id="UP000002774">
    <property type="component" value="Chromosome"/>
</dbReference>
<dbReference type="PROSITE" id="PS51704">
    <property type="entry name" value="GP_PDE"/>
    <property type="match status" value="1"/>
</dbReference>
<accession>H1Y8F7</accession>
<keyword evidence="3" id="KW-1185">Reference proteome</keyword>
<reference evidence="2" key="1">
    <citation type="submission" date="2011-09" db="EMBL/GenBank/DDBJ databases">
        <title>The permanent draft genome of Mucilaginibacter paludis DSM 18603.</title>
        <authorList>
            <consortium name="US DOE Joint Genome Institute (JGI-PGF)"/>
            <person name="Lucas S."/>
            <person name="Han J."/>
            <person name="Lapidus A."/>
            <person name="Bruce D."/>
            <person name="Goodwin L."/>
            <person name="Pitluck S."/>
            <person name="Peters L."/>
            <person name="Kyrpides N."/>
            <person name="Mavromatis K."/>
            <person name="Ivanova N."/>
            <person name="Mikhailova N."/>
            <person name="Held B."/>
            <person name="Detter J.C."/>
            <person name="Tapia R."/>
            <person name="Han C."/>
            <person name="Land M."/>
            <person name="Hauser L."/>
            <person name="Markowitz V."/>
            <person name="Cheng J.-F."/>
            <person name="Hugenholtz P."/>
            <person name="Woyke T."/>
            <person name="Wu D."/>
            <person name="Tindall B."/>
            <person name="Brambilla E."/>
            <person name="Klenk H.-P."/>
            <person name="Eisen J.A."/>
        </authorList>
    </citation>
    <scope>NUCLEOTIDE SEQUENCE [LARGE SCALE GENOMIC DNA]</scope>
    <source>
        <strain evidence="2">DSM 18603</strain>
    </source>
</reference>
<dbReference type="InterPro" id="IPR030395">
    <property type="entry name" value="GP_PDE_dom"/>
</dbReference>
<feature type="domain" description="GP-PDE" evidence="1">
    <location>
        <begin position="47"/>
        <end position="286"/>
    </location>
</feature>
<protein>
    <submittedName>
        <fullName evidence="2">Glycerophosphoryl diester phosphodiesterase</fullName>
    </submittedName>
</protein>
<dbReference type="CDD" id="cd08566">
    <property type="entry name" value="GDPD_AtGDE_like"/>
    <property type="match status" value="1"/>
</dbReference>
<evidence type="ECO:0000313" key="2">
    <source>
        <dbReference type="EMBL" id="EHQ25875.1"/>
    </source>
</evidence>
<dbReference type="Gene3D" id="3.20.20.190">
    <property type="entry name" value="Phosphatidylinositol (PI) phosphodiesterase"/>
    <property type="match status" value="1"/>
</dbReference>
<dbReference type="GO" id="GO:0006629">
    <property type="term" value="P:lipid metabolic process"/>
    <property type="evidence" value="ECO:0007669"/>
    <property type="project" value="InterPro"/>
</dbReference>
<dbReference type="InterPro" id="IPR017946">
    <property type="entry name" value="PLC-like_Pdiesterase_TIM-brl"/>
</dbReference>
<dbReference type="GO" id="GO:0008081">
    <property type="term" value="F:phosphoric diester hydrolase activity"/>
    <property type="evidence" value="ECO:0007669"/>
    <property type="project" value="InterPro"/>
</dbReference>
<gene>
    <name evidence="2" type="ORF">Mucpa_1720</name>
</gene>
<dbReference type="eggNOG" id="COG0584">
    <property type="taxonomic scope" value="Bacteria"/>
</dbReference>
<organism evidence="2 3">
    <name type="scientific">Mucilaginibacter paludis DSM 18603</name>
    <dbReference type="NCBI Taxonomy" id="714943"/>
    <lineage>
        <taxon>Bacteria</taxon>
        <taxon>Pseudomonadati</taxon>
        <taxon>Bacteroidota</taxon>
        <taxon>Sphingobacteriia</taxon>
        <taxon>Sphingobacteriales</taxon>
        <taxon>Sphingobacteriaceae</taxon>
        <taxon>Mucilaginibacter</taxon>
    </lineage>
</organism>
<dbReference type="PANTHER" id="PTHR46211">
    <property type="entry name" value="GLYCEROPHOSPHORYL DIESTER PHOSPHODIESTERASE"/>
    <property type="match status" value="1"/>
</dbReference>
<name>H1Y8F7_9SPHI</name>
<dbReference type="HOGENOM" id="CLU_030006_9_1_10"/>
<evidence type="ECO:0000259" key="1">
    <source>
        <dbReference type="PROSITE" id="PS51704"/>
    </source>
</evidence>
<sequence>MLKITALVKYALLLLALPFLLIAGPCRSQNNRTDSLVDVLMNHPDRIMVTAHRGAHEHYPENSLKALKEAIRLGVDIVETDVRQTKDHVLVMMHDAKVDRTTNGKGELANYTYKQLLRLRLTQDGKPTEERVPTLLQFLKAAKDKILVDLDYKLDDHDALKRTYQAIEQTNTQRQILFFLYGYKDMAWVNNLNPQIKIMPRAYSQDDVEQILALKIAKLIHIDESFYSDGLMKTIRDQHVRVWTNALGKYDDMEETSNTGFKALLTNERYANVIQTNLPEAWLKYLKKEGLH</sequence>
<dbReference type="PANTHER" id="PTHR46211:SF14">
    <property type="entry name" value="GLYCEROPHOSPHODIESTER PHOSPHODIESTERASE"/>
    <property type="match status" value="1"/>
</dbReference>
<dbReference type="Pfam" id="PF03009">
    <property type="entry name" value="GDPD"/>
    <property type="match status" value="1"/>
</dbReference>
<evidence type="ECO:0000313" key="3">
    <source>
        <dbReference type="Proteomes" id="UP000002774"/>
    </source>
</evidence>